<feature type="transmembrane region" description="Helical" evidence="1">
    <location>
        <begin position="43"/>
        <end position="63"/>
    </location>
</feature>
<organism evidence="2 3">
    <name type="scientific">Pyrobaculum oguniense (strain DSM 13380 / JCM 10595 / TE7)</name>
    <dbReference type="NCBI Taxonomy" id="698757"/>
    <lineage>
        <taxon>Archaea</taxon>
        <taxon>Thermoproteota</taxon>
        <taxon>Thermoprotei</taxon>
        <taxon>Thermoproteales</taxon>
        <taxon>Thermoproteaceae</taxon>
        <taxon>Pyrobaculum</taxon>
    </lineage>
</organism>
<evidence type="ECO:0000313" key="2">
    <source>
        <dbReference type="EMBL" id="AFA39236.1"/>
    </source>
</evidence>
<dbReference type="KEGG" id="pog:Pogu_1209"/>
<protein>
    <submittedName>
        <fullName evidence="2">Uncharacterized protein</fullName>
    </submittedName>
</protein>
<dbReference type="Proteomes" id="UP000009062">
    <property type="component" value="Chromosome"/>
</dbReference>
<dbReference type="HOGENOM" id="CLU_2433994_0_0_2"/>
<evidence type="ECO:0000256" key="1">
    <source>
        <dbReference type="SAM" id="Phobius"/>
    </source>
</evidence>
<keyword evidence="1" id="KW-0812">Transmembrane</keyword>
<name>H6Q8T1_PYROT</name>
<keyword evidence="1" id="KW-1133">Transmembrane helix</keyword>
<gene>
    <name evidence="2" type="ordered locus">Pogu_1209</name>
</gene>
<keyword evidence="3" id="KW-1185">Reference proteome</keyword>
<accession>H6Q8T1</accession>
<proteinExistence type="predicted"/>
<evidence type="ECO:0000313" key="3">
    <source>
        <dbReference type="Proteomes" id="UP000009062"/>
    </source>
</evidence>
<feature type="transmembrane region" description="Helical" evidence="1">
    <location>
        <begin position="6"/>
        <end position="31"/>
    </location>
</feature>
<sequence>MEDVSGWGVVIGIGMVLFGLSILHAGVMMFFMGLAGFATQPPALAVAVIASTSLMVLGGLYFLKWGAEEILDVVREYCSCREEKALSASQ</sequence>
<keyword evidence="1" id="KW-0472">Membrane</keyword>
<dbReference type="EMBL" id="CP003316">
    <property type="protein sequence ID" value="AFA39236.1"/>
    <property type="molecule type" value="Genomic_DNA"/>
</dbReference>
<reference evidence="2 3" key="1">
    <citation type="journal article" date="2012" name="Stand. Genomic Sci.">
        <title>Complete genome sequence of Pyrobaculum oguniense.</title>
        <authorList>
            <person name="Bernick D.L."/>
            <person name="Karplus K."/>
            <person name="Lui L.M."/>
            <person name="Coker J.K."/>
            <person name="Murphy J.N."/>
            <person name="Chan P.P."/>
            <person name="Cozen A.E."/>
            <person name="Lowe T.M."/>
        </authorList>
    </citation>
    <scope>NUCLEOTIDE SEQUENCE [LARGE SCALE GENOMIC DNA]</scope>
    <source>
        <strain evidence="2 3">TE7</strain>
    </source>
</reference>
<dbReference type="AlphaFoldDB" id="H6Q8T1"/>